<accession>A0AAW5G872</accession>
<dbReference type="CDD" id="cd06225">
    <property type="entry name" value="HAMP"/>
    <property type="match status" value="1"/>
</dbReference>
<dbReference type="InterPro" id="IPR050736">
    <property type="entry name" value="Sensor_HK_Regulatory"/>
</dbReference>
<gene>
    <name evidence="12" type="ORF">EXT50_03380</name>
    <name evidence="13" type="ORF">EXT53_04645</name>
</gene>
<feature type="transmembrane region" description="Helical" evidence="9">
    <location>
        <begin position="21"/>
        <end position="42"/>
    </location>
</feature>
<dbReference type="EMBL" id="SGPY01000002">
    <property type="protein sequence ID" value="MCL6367861.1"/>
    <property type="molecule type" value="Genomic_DNA"/>
</dbReference>
<evidence type="ECO:0000313" key="14">
    <source>
        <dbReference type="Proteomes" id="UP001055618"/>
    </source>
</evidence>
<evidence type="ECO:0000256" key="3">
    <source>
        <dbReference type="ARBA" id="ARBA00012438"/>
    </source>
</evidence>
<dbReference type="PROSITE" id="PS50885">
    <property type="entry name" value="HAMP"/>
    <property type="match status" value="1"/>
</dbReference>
<evidence type="ECO:0000256" key="4">
    <source>
        <dbReference type="ARBA" id="ARBA00022553"/>
    </source>
</evidence>
<dbReference type="CDD" id="cd00082">
    <property type="entry name" value="HisKA"/>
    <property type="match status" value="1"/>
</dbReference>
<reference evidence="13" key="1">
    <citation type="submission" date="2019-02" db="EMBL/GenBank/DDBJ databases">
        <title>New Zealand Erwinia strains with phe-tRNA free attachment sites.</title>
        <authorList>
            <person name="Nunes-Leite L."/>
            <person name="Pitman A.R."/>
        </authorList>
    </citation>
    <scope>NUCLEOTIDE SEQUENCE</scope>
    <source>
        <strain evidence="13">Ec-140</strain>
        <strain evidence="12">Ec-143</strain>
    </source>
</reference>
<proteinExistence type="predicted"/>
<dbReference type="InterPro" id="IPR004358">
    <property type="entry name" value="Sig_transdc_His_kin-like_C"/>
</dbReference>
<dbReference type="Gene3D" id="6.10.340.10">
    <property type="match status" value="1"/>
</dbReference>
<dbReference type="InterPro" id="IPR003660">
    <property type="entry name" value="HAMP_dom"/>
</dbReference>
<dbReference type="PROSITE" id="PS50109">
    <property type="entry name" value="HIS_KIN"/>
    <property type="match status" value="1"/>
</dbReference>
<comment type="catalytic activity">
    <reaction evidence="1">
        <text>ATP + protein L-histidine = ADP + protein N-phospho-L-histidine.</text>
        <dbReference type="EC" id="2.7.13.3"/>
    </reaction>
</comment>
<keyword evidence="8" id="KW-0175">Coiled coil</keyword>
<dbReference type="EMBL" id="SGPX01000002">
    <property type="protein sequence ID" value="MCL6350215.1"/>
    <property type="molecule type" value="Genomic_DNA"/>
</dbReference>
<dbReference type="Proteomes" id="UP001055618">
    <property type="component" value="Unassembled WGS sequence"/>
</dbReference>
<protein>
    <recommendedName>
        <fullName evidence="3">histidine kinase</fullName>
        <ecNumber evidence="3">2.7.13.3</ecNumber>
    </recommendedName>
</protein>
<comment type="subcellular location">
    <subcellularLocation>
        <location evidence="2">Membrane</location>
    </subcellularLocation>
</comment>
<dbReference type="GO" id="GO:0000155">
    <property type="term" value="F:phosphorelay sensor kinase activity"/>
    <property type="evidence" value="ECO:0007669"/>
    <property type="project" value="InterPro"/>
</dbReference>
<keyword evidence="14" id="KW-1185">Reference proteome</keyword>
<feature type="coiled-coil region" evidence="8">
    <location>
        <begin position="153"/>
        <end position="187"/>
    </location>
</feature>
<evidence type="ECO:0000259" key="10">
    <source>
        <dbReference type="PROSITE" id="PS50109"/>
    </source>
</evidence>
<feature type="domain" description="Histidine kinase" evidence="10">
    <location>
        <begin position="180"/>
        <end position="420"/>
    </location>
</feature>
<keyword evidence="9" id="KW-0812">Transmembrane</keyword>
<dbReference type="InterPro" id="IPR005467">
    <property type="entry name" value="His_kinase_dom"/>
</dbReference>
<evidence type="ECO:0000256" key="6">
    <source>
        <dbReference type="ARBA" id="ARBA00022777"/>
    </source>
</evidence>
<dbReference type="InterPro" id="IPR003594">
    <property type="entry name" value="HATPase_dom"/>
</dbReference>
<evidence type="ECO:0000256" key="8">
    <source>
        <dbReference type="SAM" id="Coils"/>
    </source>
</evidence>
<keyword evidence="6 13" id="KW-0418">Kinase</keyword>
<sequence length="420" mass="47882">MKKSIFLSEKMSLWRWLCFRIISLLLAAVVIIASLMWLRFAVNNLYVEQHMPVEIRTEFQQLSEQKDYANPRYQQIINQYYGPEFFVPNIASSDWLVLAIMVLIALPTMVVVVLWRARPLSQQFSNIASAARDVAQGKFDTRTQLVEQAPMELVTLADDFNNMTAQLERYERELRESSAALAHELRTPLNAAMGRVQGMLDDVFPRDKAQLTMVIKQLEQLNHVIQDLHFLSLARAGQLQLVQTPFYFDELITERLTWYRPQLEQAGFQTQMHIEQHDFCLADRERLGQVFSILIENALSYASDGRYLAIEVRETTLRENVPCWQITVSDRGPGIEPESLPLLFDRFWRAEHSRGRHSGGSGLGLSIASAIITAHGGTIYACTENSAYAENYAENHAESDTPDHGHHGGLTIVMTLPRSV</sequence>
<evidence type="ECO:0000256" key="7">
    <source>
        <dbReference type="ARBA" id="ARBA00023012"/>
    </source>
</evidence>
<keyword evidence="4" id="KW-0597">Phosphoprotein</keyword>
<dbReference type="InterPro" id="IPR036890">
    <property type="entry name" value="HATPase_C_sf"/>
</dbReference>
<dbReference type="Pfam" id="PF02518">
    <property type="entry name" value="HATPase_c"/>
    <property type="match status" value="1"/>
</dbReference>
<keyword evidence="9" id="KW-1133">Transmembrane helix</keyword>
<dbReference type="InterPro" id="IPR036097">
    <property type="entry name" value="HisK_dim/P_sf"/>
</dbReference>
<dbReference type="PRINTS" id="PR00344">
    <property type="entry name" value="BCTRLSENSOR"/>
</dbReference>
<evidence type="ECO:0000256" key="2">
    <source>
        <dbReference type="ARBA" id="ARBA00004370"/>
    </source>
</evidence>
<keyword evidence="9" id="KW-0472">Membrane</keyword>
<dbReference type="SUPFAM" id="SSF47384">
    <property type="entry name" value="Homodimeric domain of signal transducing histidine kinase"/>
    <property type="match status" value="1"/>
</dbReference>
<feature type="domain" description="HAMP" evidence="11">
    <location>
        <begin position="118"/>
        <end position="172"/>
    </location>
</feature>
<name>A0AAW5G872_9GAMM</name>
<dbReference type="InterPro" id="IPR003661">
    <property type="entry name" value="HisK_dim/P_dom"/>
</dbReference>
<evidence type="ECO:0000256" key="9">
    <source>
        <dbReference type="SAM" id="Phobius"/>
    </source>
</evidence>
<organism evidence="13 15">
    <name type="scientific">Pectobacterium polaris</name>
    <dbReference type="NCBI Taxonomy" id="2042057"/>
    <lineage>
        <taxon>Bacteria</taxon>
        <taxon>Pseudomonadati</taxon>
        <taxon>Pseudomonadota</taxon>
        <taxon>Gammaproteobacteria</taxon>
        <taxon>Enterobacterales</taxon>
        <taxon>Pectobacteriaceae</taxon>
        <taxon>Pectobacterium</taxon>
    </lineage>
</organism>
<dbReference type="Gene3D" id="1.10.287.130">
    <property type="match status" value="1"/>
</dbReference>
<keyword evidence="5" id="KW-0808">Transferase</keyword>
<evidence type="ECO:0000259" key="11">
    <source>
        <dbReference type="PROSITE" id="PS50885"/>
    </source>
</evidence>
<feature type="transmembrane region" description="Helical" evidence="9">
    <location>
        <begin position="95"/>
        <end position="115"/>
    </location>
</feature>
<evidence type="ECO:0000313" key="13">
    <source>
        <dbReference type="EMBL" id="MCL6367861.1"/>
    </source>
</evidence>
<evidence type="ECO:0000313" key="15">
    <source>
        <dbReference type="Proteomes" id="UP001057360"/>
    </source>
</evidence>
<dbReference type="RefSeq" id="WP_249681811.1">
    <property type="nucleotide sequence ID" value="NZ_SGPX01000002.1"/>
</dbReference>
<dbReference type="SUPFAM" id="SSF55874">
    <property type="entry name" value="ATPase domain of HSP90 chaperone/DNA topoisomerase II/histidine kinase"/>
    <property type="match status" value="1"/>
</dbReference>
<dbReference type="PANTHER" id="PTHR43711">
    <property type="entry name" value="TWO-COMPONENT HISTIDINE KINASE"/>
    <property type="match status" value="1"/>
</dbReference>
<dbReference type="SMART" id="SM00387">
    <property type="entry name" value="HATPase_c"/>
    <property type="match status" value="1"/>
</dbReference>
<evidence type="ECO:0000256" key="5">
    <source>
        <dbReference type="ARBA" id="ARBA00022679"/>
    </source>
</evidence>
<dbReference type="EC" id="2.7.13.3" evidence="3"/>
<evidence type="ECO:0000256" key="1">
    <source>
        <dbReference type="ARBA" id="ARBA00000085"/>
    </source>
</evidence>
<dbReference type="Proteomes" id="UP001057360">
    <property type="component" value="Unassembled WGS sequence"/>
</dbReference>
<dbReference type="SMART" id="SM00388">
    <property type="entry name" value="HisKA"/>
    <property type="match status" value="1"/>
</dbReference>
<keyword evidence="7" id="KW-0902">Two-component regulatory system</keyword>
<dbReference type="Gene3D" id="3.30.565.10">
    <property type="entry name" value="Histidine kinase-like ATPase, C-terminal domain"/>
    <property type="match status" value="1"/>
</dbReference>
<comment type="caution">
    <text evidence="13">The sequence shown here is derived from an EMBL/GenBank/DDBJ whole genome shotgun (WGS) entry which is preliminary data.</text>
</comment>
<evidence type="ECO:0000313" key="12">
    <source>
        <dbReference type="EMBL" id="MCL6350215.1"/>
    </source>
</evidence>
<dbReference type="AlphaFoldDB" id="A0AAW5G872"/>
<dbReference type="PANTHER" id="PTHR43711:SF1">
    <property type="entry name" value="HISTIDINE KINASE 1"/>
    <property type="match status" value="1"/>
</dbReference>
<dbReference type="GO" id="GO:0016020">
    <property type="term" value="C:membrane"/>
    <property type="evidence" value="ECO:0007669"/>
    <property type="project" value="UniProtKB-SubCell"/>
</dbReference>
<dbReference type="Pfam" id="PF00512">
    <property type="entry name" value="HisKA"/>
    <property type="match status" value="1"/>
</dbReference>